<feature type="transmembrane region" description="Helical" evidence="1">
    <location>
        <begin position="86"/>
        <end position="114"/>
    </location>
</feature>
<evidence type="ECO:0000313" key="3">
    <source>
        <dbReference type="Proteomes" id="UP000481858"/>
    </source>
</evidence>
<keyword evidence="1" id="KW-0812">Transmembrane</keyword>
<keyword evidence="1" id="KW-0472">Membrane</keyword>
<proteinExistence type="predicted"/>
<evidence type="ECO:0000256" key="1">
    <source>
        <dbReference type="SAM" id="Phobius"/>
    </source>
</evidence>
<organism evidence="2 3">
    <name type="scientific">Xylaria multiplex</name>
    <dbReference type="NCBI Taxonomy" id="323545"/>
    <lineage>
        <taxon>Eukaryota</taxon>
        <taxon>Fungi</taxon>
        <taxon>Dikarya</taxon>
        <taxon>Ascomycota</taxon>
        <taxon>Pezizomycotina</taxon>
        <taxon>Sordariomycetes</taxon>
        <taxon>Xylariomycetidae</taxon>
        <taxon>Xylariales</taxon>
        <taxon>Xylariaceae</taxon>
        <taxon>Xylaria</taxon>
    </lineage>
</organism>
<name>A0A7C8ITB5_9PEZI</name>
<dbReference type="OrthoDB" id="4612056at2759"/>
<keyword evidence="1" id="KW-1133">Transmembrane helix</keyword>
<comment type="caution">
    <text evidence="2">The sequence shown here is derived from an EMBL/GenBank/DDBJ whole genome shotgun (WGS) entry which is preliminary data.</text>
</comment>
<dbReference type="AlphaFoldDB" id="A0A7C8ITB5"/>
<feature type="transmembrane region" description="Helical" evidence="1">
    <location>
        <begin position="46"/>
        <end position="66"/>
    </location>
</feature>
<accession>A0A7C8ITB5</accession>
<evidence type="ECO:0000313" key="2">
    <source>
        <dbReference type="EMBL" id="KAF2971781.1"/>
    </source>
</evidence>
<dbReference type="EMBL" id="WUBL01000011">
    <property type="protein sequence ID" value="KAF2971781.1"/>
    <property type="molecule type" value="Genomic_DNA"/>
</dbReference>
<dbReference type="Proteomes" id="UP000481858">
    <property type="component" value="Unassembled WGS sequence"/>
</dbReference>
<keyword evidence="3" id="KW-1185">Reference proteome</keyword>
<sequence>MARLYPPIIWAGIQTEWFTFVTSILVVWTTVLTLFMLFHLRLLFRVIRWSIFTWLILFGIGLSDVLRHRFIYYGLDVLHWDIRAAWFIWLSIVIMSVIDWRFLIPAIIVPFFYLDSYDLQLVLKYVIGLSDIAKQRKSREDDARVRNTIDLLNSILEYEKLLRVIEDPNDNSIVAEIKDRLPFEYSHSHNRFEIRMITPMQAGIRGLIGGLIGIWQRNLEESNDERISNISKTILSLCSERLKFSDGPGAKDMKAPDWGIRHTCKHTNKPEYQYPNLIFEIFRDLQGNAIRSKSPVTPFDDFMCMDIMSAQRGKLKAPSLEISSKDLCDTIEDTLEMYRMQKTLEIREEVAREERVKIGKRKKDEERL</sequence>
<protein>
    <submittedName>
        <fullName evidence="2">Uncharacterized protein</fullName>
    </submittedName>
</protein>
<feature type="transmembrane region" description="Helical" evidence="1">
    <location>
        <begin position="20"/>
        <end position="39"/>
    </location>
</feature>
<dbReference type="InParanoid" id="A0A7C8ITB5"/>
<reference evidence="2 3" key="1">
    <citation type="submission" date="2019-12" db="EMBL/GenBank/DDBJ databases">
        <title>Draft genome sequence of the ascomycete Xylaria multiplex DSM 110363.</title>
        <authorList>
            <person name="Buettner E."/>
            <person name="Kellner H."/>
        </authorList>
    </citation>
    <scope>NUCLEOTIDE SEQUENCE [LARGE SCALE GENOMIC DNA]</scope>
    <source>
        <strain evidence="2 3">DSM 110363</strain>
    </source>
</reference>
<gene>
    <name evidence="2" type="ORF">GQX73_g1833</name>
</gene>